<dbReference type="Gene3D" id="3.40.50.720">
    <property type="entry name" value="NAD(P)-binding Rossmann-like Domain"/>
    <property type="match status" value="1"/>
</dbReference>
<dbReference type="NCBIfam" id="NF001319">
    <property type="entry name" value="PRK00258.3-3"/>
    <property type="match status" value="1"/>
</dbReference>
<evidence type="ECO:0000256" key="4">
    <source>
        <dbReference type="ARBA" id="ARBA00022857"/>
    </source>
</evidence>
<dbReference type="PANTHER" id="PTHR21089:SF1">
    <property type="entry name" value="BIFUNCTIONAL 3-DEHYDROQUINATE DEHYDRATASE_SHIKIMATE DEHYDROGENASE, CHLOROPLASTIC"/>
    <property type="match status" value="1"/>
</dbReference>
<dbReference type="InterPro" id="IPR022893">
    <property type="entry name" value="Shikimate_DH_fam"/>
</dbReference>
<feature type="active site" description="Proton acceptor" evidence="8">
    <location>
        <position position="77"/>
    </location>
</feature>
<dbReference type="GO" id="GO:0004764">
    <property type="term" value="F:shikimate 3-dehydrogenase (NADP+) activity"/>
    <property type="evidence" value="ECO:0007669"/>
    <property type="project" value="UniProtKB-UniRule"/>
</dbReference>
<feature type="binding site" evidence="8">
    <location>
        <begin position="162"/>
        <end position="167"/>
    </location>
    <ligand>
        <name>NADP(+)</name>
        <dbReference type="ChEBI" id="CHEBI:58349"/>
    </ligand>
</feature>
<dbReference type="AlphaFoldDB" id="A0A5D0CSR3"/>
<dbReference type="Proteomes" id="UP000325218">
    <property type="component" value="Unassembled WGS sequence"/>
</dbReference>
<gene>
    <name evidence="8" type="primary">aroE</name>
    <name evidence="12" type="ORF">FRY98_09200</name>
</gene>
<dbReference type="GO" id="GO:0050661">
    <property type="term" value="F:NADP binding"/>
    <property type="evidence" value="ECO:0007669"/>
    <property type="project" value="InterPro"/>
</dbReference>
<dbReference type="EMBL" id="VSDO01000002">
    <property type="protein sequence ID" value="TYA12873.1"/>
    <property type="molecule type" value="Genomic_DNA"/>
</dbReference>
<dbReference type="HAMAP" id="MF_00222">
    <property type="entry name" value="Shikimate_DH_AroE"/>
    <property type="match status" value="1"/>
</dbReference>
<feature type="binding site" evidence="8">
    <location>
        <begin position="26"/>
        <end position="28"/>
    </location>
    <ligand>
        <name>shikimate</name>
        <dbReference type="ChEBI" id="CHEBI:36208"/>
    </ligand>
</feature>
<proteinExistence type="inferred from homology"/>
<evidence type="ECO:0000259" key="10">
    <source>
        <dbReference type="Pfam" id="PF08501"/>
    </source>
</evidence>
<dbReference type="UniPathway" id="UPA00053">
    <property type="reaction ID" value="UER00087"/>
</dbReference>
<dbReference type="InterPro" id="IPR036291">
    <property type="entry name" value="NAD(P)-bd_dom_sf"/>
</dbReference>
<feature type="binding site" evidence="8">
    <location>
        <position position="73"/>
    </location>
    <ligand>
        <name>shikimate</name>
        <dbReference type="ChEBI" id="CHEBI:36208"/>
    </ligand>
</feature>
<organism evidence="12 13">
    <name type="scientific">Paenibacillus faecis</name>
    <dbReference type="NCBI Taxonomy" id="862114"/>
    <lineage>
        <taxon>Bacteria</taxon>
        <taxon>Bacillati</taxon>
        <taxon>Bacillota</taxon>
        <taxon>Bacilli</taxon>
        <taxon>Bacillales</taxon>
        <taxon>Paenibacillaceae</taxon>
        <taxon>Paenibacillus</taxon>
    </lineage>
</organism>
<evidence type="ECO:0000256" key="1">
    <source>
        <dbReference type="ARBA" id="ARBA00004871"/>
    </source>
</evidence>
<dbReference type="CDD" id="cd01065">
    <property type="entry name" value="NAD_bind_Shikimate_DH"/>
    <property type="match status" value="1"/>
</dbReference>
<dbReference type="Gene3D" id="3.40.50.10860">
    <property type="entry name" value="Leucine Dehydrogenase, chain A, domain 1"/>
    <property type="match status" value="1"/>
</dbReference>
<dbReference type="GO" id="GO:0009423">
    <property type="term" value="P:chorismate biosynthetic process"/>
    <property type="evidence" value="ECO:0007669"/>
    <property type="project" value="UniProtKB-UniRule"/>
</dbReference>
<evidence type="ECO:0000313" key="12">
    <source>
        <dbReference type="EMBL" id="TYA12873.1"/>
    </source>
</evidence>
<name>A0A5D0CSR3_9BACL</name>
<evidence type="ECO:0000259" key="9">
    <source>
        <dbReference type="Pfam" id="PF01488"/>
    </source>
</evidence>
<evidence type="ECO:0000256" key="6">
    <source>
        <dbReference type="ARBA" id="ARBA00023141"/>
    </source>
</evidence>
<dbReference type="GO" id="GO:0019632">
    <property type="term" value="P:shikimate metabolic process"/>
    <property type="evidence" value="ECO:0007669"/>
    <property type="project" value="InterPro"/>
</dbReference>
<comment type="subunit">
    <text evidence="8">Homodimer.</text>
</comment>
<evidence type="ECO:0000256" key="8">
    <source>
        <dbReference type="HAMAP-Rule" id="MF_00222"/>
    </source>
</evidence>
<keyword evidence="6 8" id="KW-0057">Aromatic amino acid biosynthesis</keyword>
<evidence type="ECO:0000256" key="7">
    <source>
        <dbReference type="ARBA" id="ARBA00049442"/>
    </source>
</evidence>
<dbReference type="Pfam" id="PF08501">
    <property type="entry name" value="Shikimate_dh_N"/>
    <property type="match status" value="1"/>
</dbReference>
<keyword evidence="13" id="KW-1185">Reference proteome</keyword>
<dbReference type="SUPFAM" id="SSF51735">
    <property type="entry name" value="NAD(P)-binding Rossmann-fold domains"/>
    <property type="match status" value="1"/>
</dbReference>
<keyword evidence="5 8" id="KW-0560">Oxidoreductase</keyword>
<reference evidence="12 13" key="1">
    <citation type="submission" date="2019-08" db="EMBL/GenBank/DDBJ databases">
        <title>Genome sequencing of Paenibacillus faecis DSM 23593(T).</title>
        <authorList>
            <person name="Kook J.-K."/>
            <person name="Park S.-N."/>
            <person name="Lim Y.K."/>
        </authorList>
    </citation>
    <scope>NUCLEOTIDE SEQUENCE [LARGE SCALE GENOMIC DNA]</scope>
    <source>
        <strain evidence="12 13">DSM 23593</strain>
    </source>
</reference>
<feature type="binding site" evidence="8">
    <location>
        <position position="89"/>
    </location>
    <ligand>
        <name>NADP(+)</name>
        <dbReference type="ChEBI" id="CHEBI:58349"/>
    </ligand>
</feature>
<dbReference type="InterPro" id="IPR013708">
    <property type="entry name" value="Shikimate_DH-bd_N"/>
</dbReference>
<feature type="binding site" evidence="8">
    <location>
        <position position="113"/>
    </location>
    <ligand>
        <name>shikimate</name>
        <dbReference type="ChEBI" id="CHEBI:36208"/>
    </ligand>
</feature>
<dbReference type="RefSeq" id="WP_148451475.1">
    <property type="nucleotide sequence ID" value="NZ_VSDO01000002.1"/>
</dbReference>
<feature type="binding site" evidence="8">
    <location>
        <position position="253"/>
    </location>
    <ligand>
        <name>NADP(+)</name>
        <dbReference type="ChEBI" id="CHEBI:58349"/>
    </ligand>
</feature>
<comment type="catalytic activity">
    <reaction evidence="7 8">
        <text>shikimate + NADP(+) = 3-dehydroshikimate + NADPH + H(+)</text>
        <dbReference type="Rhea" id="RHEA:17737"/>
        <dbReference type="ChEBI" id="CHEBI:15378"/>
        <dbReference type="ChEBI" id="CHEBI:16630"/>
        <dbReference type="ChEBI" id="CHEBI:36208"/>
        <dbReference type="ChEBI" id="CHEBI:57783"/>
        <dbReference type="ChEBI" id="CHEBI:58349"/>
        <dbReference type="EC" id="1.1.1.25"/>
    </reaction>
</comment>
<comment type="function">
    <text evidence="8">Involved in the biosynthesis of the chorismate, which leads to the biosynthesis of aromatic amino acids. Catalyzes the reversible NADPH linked reduction of 3-dehydroshikimate (DHSA) to yield shikimate (SA).</text>
</comment>
<comment type="pathway">
    <text evidence="1 8">Metabolic intermediate biosynthesis; chorismate biosynthesis; chorismate from D-erythrose 4-phosphate and phosphoenolpyruvate: step 4/7.</text>
</comment>
<dbReference type="Pfam" id="PF18317">
    <property type="entry name" value="SDH_C"/>
    <property type="match status" value="1"/>
</dbReference>
<feature type="binding site" evidence="8">
    <location>
        <begin position="138"/>
        <end position="142"/>
    </location>
    <ligand>
        <name>NADP(+)</name>
        <dbReference type="ChEBI" id="CHEBI:58349"/>
    </ligand>
</feature>
<dbReference type="Pfam" id="PF01488">
    <property type="entry name" value="Shikimate_DH"/>
    <property type="match status" value="1"/>
</dbReference>
<accession>A0A5D0CSR3</accession>
<comment type="similarity">
    <text evidence="8">Belongs to the shikimate dehydrogenase family.</text>
</comment>
<dbReference type="InterPro" id="IPR046346">
    <property type="entry name" value="Aminoacid_DH-like_N_sf"/>
</dbReference>
<sequence>MNALKHTMSPELPLLLGVMGDPVIQSKSPVMHQAALRASGLAGTYVPLHVEARRLEEAIMGVRALGFRGVNVTVPHKVDCIPFLDEVDEGARAIGAVNTIVNDGGRLKGYNTDGIGYIRSLKEEAVSDLAGKNVLVLGSGGAARGIVHALLGENPGRVTVANRTADKARSLAAEWSGLGPLRGCGMEEIAGILPEIDILINTTSVGMYPHPGQTPIDPALLPSGIVVSDLIYNPLKTELLIRAEQKGCRIHNGLGMFVYQGGYAFEYWTGLTAPVEAMRNAVLGTLG</sequence>
<evidence type="ECO:0000313" key="13">
    <source>
        <dbReference type="Proteomes" id="UP000325218"/>
    </source>
</evidence>
<feature type="binding site" evidence="8">
    <location>
        <position position="230"/>
    </location>
    <ligand>
        <name>NADP(+)</name>
        <dbReference type="ChEBI" id="CHEBI:58349"/>
    </ligand>
</feature>
<feature type="binding site" evidence="8">
    <location>
        <position position="98"/>
    </location>
    <ligand>
        <name>shikimate</name>
        <dbReference type="ChEBI" id="CHEBI:36208"/>
    </ligand>
</feature>
<dbReference type="PANTHER" id="PTHR21089">
    <property type="entry name" value="SHIKIMATE DEHYDROGENASE"/>
    <property type="match status" value="1"/>
</dbReference>
<evidence type="ECO:0000256" key="5">
    <source>
        <dbReference type="ARBA" id="ARBA00023002"/>
    </source>
</evidence>
<dbReference type="GO" id="GO:0008652">
    <property type="term" value="P:amino acid biosynthetic process"/>
    <property type="evidence" value="ECO:0007669"/>
    <property type="project" value="UniProtKB-KW"/>
</dbReference>
<dbReference type="InterPro" id="IPR011342">
    <property type="entry name" value="Shikimate_DH"/>
</dbReference>
<dbReference type="GO" id="GO:0009073">
    <property type="term" value="P:aromatic amino acid family biosynthetic process"/>
    <property type="evidence" value="ECO:0007669"/>
    <property type="project" value="UniProtKB-KW"/>
</dbReference>
<feature type="domain" description="Quinate/shikimate 5-dehydrogenase/glutamyl-tRNA reductase" evidence="9">
    <location>
        <begin position="122"/>
        <end position="204"/>
    </location>
</feature>
<feature type="binding site" evidence="8">
    <location>
        <position position="232"/>
    </location>
    <ligand>
        <name>shikimate</name>
        <dbReference type="ChEBI" id="CHEBI:36208"/>
    </ligand>
</feature>
<dbReference type="InterPro" id="IPR006151">
    <property type="entry name" value="Shikm_DH/Glu-tRNA_Rdtase"/>
</dbReference>
<feature type="domain" description="SDH C-terminal" evidence="11">
    <location>
        <begin position="253"/>
        <end position="283"/>
    </location>
</feature>
<keyword evidence="4 8" id="KW-0521">NADP</keyword>
<dbReference type="InterPro" id="IPR041121">
    <property type="entry name" value="SDH_C"/>
</dbReference>
<dbReference type="SUPFAM" id="SSF53223">
    <property type="entry name" value="Aminoacid dehydrogenase-like, N-terminal domain"/>
    <property type="match status" value="1"/>
</dbReference>
<feature type="domain" description="Shikimate dehydrogenase substrate binding N-terminal" evidence="10">
    <location>
        <begin position="18"/>
        <end position="100"/>
    </location>
</feature>
<keyword evidence="3 8" id="KW-0028">Amino-acid biosynthesis</keyword>
<evidence type="ECO:0000256" key="2">
    <source>
        <dbReference type="ARBA" id="ARBA00012962"/>
    </source>
</evidence>
<protein>
    <recommendedName>
        <fullName evidence="2 8">Shikimate dehydrogenase (NADP(+))</fullName>
        <shortName evidence="8">SDH</shortName>
        <ecNumber evidence="2 8">1.1.1.25</ecNumber>
    </recommendedName>
</protein>
<comment type="caution">
    <text evidence="12">The sequence shown here is derived from an EMBL/GenBank/DDBJ whole genome shotgun (WGS) entry which is preliminary data.</text>
</comment>
<dbReference type="OrthoDB" id="9792692at2"/>
<dbReference type="NCBIfam" id="TIGR00507">
    <property type="entry name" value="aroE"/>
    <property type="match status" value="1"/>
</dbReference>
<evidence type="ECO:0000256" key="3">
    <source>
        <dbReference type="ARBA" id="ARBA00022605"/>
    </source>
</evidence>
<dbReference type="EC" id="1.1.1.25" evidence="2 8"/>
<evidence type="ECO:0000259" key="11">
    <source>
        <dbReference type="Pfam" id="PF18317"/>
    </source>
</evidence>
<dbReference type="GO" id="GO:0005829">
    <property type="term" value="C:cytosol"/>
    <property type="evidence" value="ECO:0007669"/>
    <property type="project" value="TreeGrafter"/>
</dbReference>
<feature type="binding site" evidence="8">
    <location>
        <position position="260"/>
    </location>
    <ligand>
        <name>shikimate</name>
        <dbReference type="ChEBI" id="CHEBI:36208"/>
    </ligand>
</feature>